<evidence type="ECO:0000256" key="1">
    <source>
        <dbReference type="SAM" id="Phobius"/>
    </source>
</evidence>
<organism evidence="2 3">
    <name type="scientific">Candidatus Nanohalobium constans</name>
    <dbReference type="NCBI Taxonomy" id="2565781"/>
    <lineage>
        <taxon>Archaea</taxon>
        <taxon>Candidatus Nanohalarchaeota</taxon>
        <taxon>Candidatus Nanohalobia</taxon>
        <taxon>Candidatus Nanohalobiales</taxon>
        <taxon>Candidatus Nanohalobiaceae</taxon>
        <taxon>Candidatus Nanohalobium</taxon>
    </lineage>
</organism>
<sequence length="67" mass="7305">MNYAYLLPATSLLEIIGILTLLTNKSIIGPIDIGFSIPYLVSANIQGFALLIAGSILTMYLLMQMQE</sequence>
<dbReference type="KEGG" id="ncon:LC1Nh_0713"/>
<accession>A0A5Q0UG30</accession>
<gene>
    <name evidence="2" type="ORF">LC1Nh_0713</name>
</gene>
<protein>
    <submittedName>
        <fullName evidence="2">Uncharacterized protein</fullName>
    </submittedName>
</protein>
<name>A0A5Q0UG30_9ARCH</name>
<dbReference type="GeneID" id="42365100"/>
<dbReference type="RefSeq" id="WP_153550342.1">
    <property type="nucleotide sequence ID" value="NZ_CP040089.1"/>
</dbReference>
<keyword evidence="3" id="KW-1185">Reference proteome</keyword>
<proteinExistence type="predicted"/>
<keyword evidence="1" id="KW-1133">Transmembrane helix</keyword>
<evidence type="ECO:0000313" key="3">
    <source>
        <dbReference type="Proteomes" id="UP000377803"/>
    </source>
</evidence>
<reference evidence="3" key="1">
    <citation type="submission" date="2019-05" db="EMBL/GenBank/DDBJ databases">
        <title>Candidatus Nanohalobium constans, a novel model system to study the DPANN nano-sized archaea: genomic and physiological characterization of a nanoarchaeon co-cultured with its chitinotrophic host.</title>
        <authorList>
            <person name="La Cono V."/>
            <person name="Arcadi E."/>
            <person name="Crisafi F."/>
            <person name="Denaro R."/>
            <person name="La Spada G."/>
            <person name="Messina E."/>
            <person name="Smedile F."/>
            <person name="Toshchakov S.V."/>
            <person name="Shevchenko M.A."/>
            <person name="Golyshin P.N."/>
            <person name="Golyshina O.V."/>
            <person name="Ferrer M."/>
            <person name="Rohde M."/>
            <person name="Mushegian A."/>
            <person name="Sorokin D.Y."/>
            <person name="Giuliano L."/>
            <person name="Yakimov M.M."/>
        </authorList>
    </citation>
    <scope>NUCLEOTIDE SEQUENCE [LARGE SCALE GENOMIC DNA]</scope>
    <source>
        <strain evidence="3">LC1Nh</strain>
    </source>
</reference>
<feature type="transmembrane region" description="Helical" evidence="1">
    <location>
        <begin position="12"/>
        <end position="31"/>
    </location>
</feature>
<evidence type="ECO:0000313" key="2">
    <source>
        <dbReference type="EMBL" id="QGA80602.1"/>
    </source>
</evidence>
<dbReference type="EMBL" id="CP040089">
    <property type="protein sequence ID" value="QGA80602.1"/>
    <property type="molecule type" value="Genomic_DNA"/>
</dbReference>
<keyword evidence="1" id="KW-0812">Transmembrane</keyword>
<keyword evidence="1" id="KW-0472">Membrane</keyword>
<dbReference type="AlphaFoldDB" id="A0A5Q0UG30"/>
<dbReference type="Proteomes" id="UP000377803">
    <property type="component" value="Chromosome"/>
</dbReference>
<feature type="transmembrane region" description="Helical" evidence="1">
    <location>
        <begin position="37"/>
        <end position="62"/>
    </location>
</feature>